<organism evidence="2 3">
    <name type="scientific">Dryococelus australis</name>
    <dbReference type="NCBI Taxonomy" id="614101"/>
    <lineage>
        <taxon>Eukaryota</taxon>
        <taxon>Metazoa</taxon>
        <taxon>Ecdysozoa</taxon>
        <taxon>Arthropoda</taxon>
        <taxon>Hexapoda</taxon>
        <taxon>Insecta</taxon>
        <taxon>Pterygota</taxon>
        <taxon>Neoptera</taxon>
        <taxon>Polyneoptera</taxon>
        <taxon>Phasmatodea</taxon>
        <taxon>Verophasmatodea</taxon>
        <taxon>Anareolatae</taxon>
        <taxon>Phasmatidae</taxon>
        <taxon>Eurycanthinae</taxon>
        <taxon>Dryococelus</taxon>
    </lineage>
</organism>
<reference evidence="2 3" key="1">
    <citation type="submission" date="2023-02" db="EMBL/GenBank/DDBJ databases">
        <title>LHISI_Scaffold_Assembly.</title>
        <authorList>
            <person name="Stuart O.P."/>
            <person name="Cleave R."/>
            <person name="Magrath M.J.L."/>
            <person name="Mikheyev A.S."/>
        </authorList>
    </citation>
    <scope>NUCLEOTIDE SEQUENCE [LARGE SCALE GENOMIC DNA]</scope>
    <source>
        <strain evidence="2">Daus_M_001</strain>
        <tissue evidence="2">Leg muscle</tissue>
    </source>
</reference>
<dbReference type="Proteomes" id="UP001159363">
    <property type="component" value="Chromosome 1"/>
</dbReference>
<feature type="region of interest" description="Disordered" evidence="1">
    <location>
        <begin position="19"/>
        <end position="44"/>
    </location>
</feature>
<proteinExistence type="predicted"/>
<dbReference type="EMBL" id="JARBHB010000001">
    <property type="protein sequence ID" value="KAJ8894765.1"/>
    <property type="molecule type" value="Genomic_DNA"/>
</dbReference>
<evidence type="ECO:0000313" key="3">
    <source>
        <dbReference type="Proteomes" id="UP001159363"/>
    </source>
</evidence>
<keyword evidence="3" id="KW-1185">Reference proteome</keyword>
<comment type="caution">
    <text evidence="2">The sequence shown here is derived from an EMBL/GenBank/DDBJ whole genome shotgun (WGS) entry which is preliminary data.</text>
</comment>
<name>A0ABQ9IDM9_9NEOP</name>
<sequence>MWQKCIPSGKTALDMSMEQRRNAKAWGTEDPRGNPSNSGVDPAGNRIQFAPWWEASSLTTAPPQPHFLRQFPGVSEGTQITVIPGPVPGWCADFRLDSLLAFHQGQVTPGFLHEGIVADDAAGRRVFAGISRSPHPFIPAPLHFHLNHPHWCSAPPPQFLRRSPAGHAPRPGAEITTYRFAIRVGPGVAAERPIDATFSSEPRAMPATPRKKKVALRLVEDHVTDGQTDDWLMKRMVVATEIIMATEVCFETCALSKAKIKYKLCDAIYGKNPVNPRWRRLIRLNDEVLGVDEWIPPPVMSLSDAAGLRVFSGISRFSCPFIPALLHTRLASPSSVLETSLLRAVQIASHHFT</sequence>
<accession>A0ABQ9IDM9</accession>
<protein>
    <submittedName>
        <fullName evidence="2">Uncharacterized protein</fullName>
    </submittedName>
</protein>
<feature type="compositionally biased region" description="Basic and acidic residues" evidence="1">
    <location>
        <begin position="19"/>
        <end position="32"/>
    </location>
</feature>
<gene>
    <name evidence="2" type="ORF">PR048_000072</name>
</gene>
<evidence type="ECO:0000313" key="2">
    <source>
        <dbReference type="EMBL" id="KAJ8894765.1"/>
    </source>
</evidence>
<evidence type="ECO:0000256" key="1">
    <source>
        <dbReference type="SAM" id="MobiDB-lite"/>
    </source>
</evidence>